<name>A0A1G6S5N0_9GAMM</name>
<feature type="chain" id="PRO_5011769582" description="Porin" evidence="1">
    <location>
        <begin position="34"/>
        <end position="390"/>
    </location>
</feature>
<proteinExistence type="predicted"/>
<dbReference type="STRING" id="265719.SAMN04488509_101285"/>
<evidence type="ECO:0000313" key="2">
    <source>
        <dbReference type="EMBL" id="SDD11447.1"/>
    </source>
</evidence>
<keyword evidence="1" id="KW-0732">Signal</keyword>
<accession>A0A1G6S5N0</accession>
<gene>
    <name evidence="2" type="ORF">SAMN04488509_101285</name>
</gene>
<evidence type="ECO:0000256" key="1">
    <source>
        <dbReference type="SAM" id="SignalP"/>
    </source>
</evidence>
<organism evidence="2 3">
    <name type="scientific">Aquimonas voraii</name>
    <dbReference type="NCBI Taxonomy" id="265719"/>
    <lineage>
        <taxon>Bacteria</taxon>
        <taxon>Pseudomonadati</taxon>
        <taxon>Pseudomonadota</taxon>
        <taxon>Gammaproteobacteria</taxon>
        <taxon>Lysobacterales</taxon>
        <taxon>Lysobacteraceae</taxon>
        <taxon>Aquimonas</taxon>
    </lineage>
</organism>
<evidence type="ECO:0008006" key="4">
    <source>
        <dbReference type="Google" id="ProtNLM"/>
    </source>
</evidence>
<keyword evidence="3" id="KW-1185">Reference proteome</keyword>
<dbReference type="SUPFAM" id="SSF56935">
    <property type="entry name" value="Porins"/>
    <property type="match status" value="1"/>
</dbReference>
<sequence>MHRRHATQSGSLRPRALSALVVPLLLVAPFAVASEASSESQGWREYARLSLQGDLQQSLGRIDEASGPPQPRADTALLSEAVGRLTLSVQAAFAPAPLASALGGHKPTYAMEAPLTRFAVETSRFSTTSFSPQVQTRIGSTSELRFGLTVASQRFATPGFGEVRASSQWLPQMGMRSSAGATEQSYGQGVHFGFDSDLGERLVVGLNLQSRVDMDAFKTYRGLFSEPGDFDMPARTGLSLGLKPVQGLALHIGAERVFYSEVAAFTTYALPSQLLALLGDGSAPVFAWRDLNVYSARAELADATGGQWGLEVTTRQQPSPTSALFDLALRELYSGNHVAARYQRQVGEDSSFSIGASYAPAQYILGPNPFRNRYREGSQVEVELNWSVAF</sequence>
<dbReference type="EMBL" id="FNAG01000001">
    <property type="protein sequence ID" value="SDD11447.1"/>
    <property type="molecule type" value="Genomic_DNA"/>
</dbReference>
<dbReference type="Proteomes" id="UP000199603">
    <property type="component" value="Unassembled WGS sequence"/>
</dbReference>
<protein>
    <recommendedName>
        <fullName evidence="4">Porin</fullName>
    </recommendedName>
</protein>
<feature type="signal peptide" evidence="1">
    <location>
        <begin position="1"/>
        <end position="33"/>
    </location>
</feature>
<evidence type="ECO:0000313" key="3">
    <source>
        <dbReference type="Proteomes" id="UP000199603"/>
    </source>
</evidence>
<dbReference type="AlphaFoldDB" id="A0A1G6S5N0"/>
<reference evidence="2 3" key="1">
    <citation type="submission" date="2016-10" db="EMBL/GenBank/DDBJ databases">
        <authorList>
            <person name="de Groot N.N."/>
        </authorList>
    </citation>
    <scope>NUCLEOTIDE SEQUENCE [LARGE SCALE GENOMIC DNA]</scope>
    <source>
        <strain evidence="2 3">DSM 16957</strain>
    </source>
</reference>
<dbReference type="Gene3D" id="2.40.160.60">
    <property type="entry name" value="Outer membrane protein transport protein (OMPP1/FadL/TodX)"/>
    <property type="match status" value="1"/>
</dbReference>